<dbReference type="InterPro" id="IPR020568">
    <property type="entry name" value="Ribosomal_Su5_D2-typ_SF"/>
</dbReference>
<dbReference type="InterPro" id="IPR014721">
    <property type="entry name" value="Ribsml_uS5_D2-typ_fold_subgr"/>
</dbReference>
<evidence type="ECO:0000256" key="3">
    <source>
        <dbReference type="ARBA" id="ARBA00022917"/>
    </source>
</evidence>
<dbReference type="PRINTS" id="PR00315">
    <property type="entry name" value="ELONGATNFCT"/>
</dbReference>
<keyword evidence="3" id="KW-0648">Protein biosynthesis</keyword>
<dbReference type="PATRIC" id="fig|1423775.4.peg.301"/>
<dbReference type="SUPFAM" id="SSF52540">
    <property type="entry name" value="P-loop containing nucleoside triphosphate hydrolases"/>
    <property type="match status" value="1"/>
</dbReference>
<dbReference type="PANTHER" id="PTHR43261">
    <property type="entry name" value="TRANSLATION ELONGATION FACTOR G-RELATED"/>
    <property type="match status" value="1"/>
</dbReference>
<evidence type="ECO:0000256" key="4">
    <source>
        <dbReference type="ARBA" id="ARBA00023134"/>
    </source>
</evidence>
<dbReference type="PROSITE" id="PS51722">
    <property type="entry name" value="G_TR_2"/>
    <property type="match status" value="1"/>
</dbReference>
<dbReference type="NCBIfam" id="TIGR00231">
    <property type="entry name" value="small_GTP"/>
    <property type="match status" value="1"/>
</dbReference>
<dbReference type="EMBL" id="AZDZ01000011">
    <property type="protein sequence ID" value="KRK79596.1"/>
    <property type="molecule type" value="Genomic_DNA"/>
</dbReference>
<dbReference type="CDD" id="cd04168">
    <property type="entry name" value="TetM_like"/>
    <property type="match status" value="1"/>
</dbReference>
<dbReference type="Pfam" id="PF22042">
    <property type="entry name" value="EF-G_D2"/>
    <property type="match status" value="1"/>
</dbReference>
<dbReference type="Gene3D" id="3.30.70.870">
    <property type="entry name" value="Elongation Factor G (Translational Gtpase), domain 3"/>
    <property type="match status" value="1"/>
</dbReference>
<dbReference type="Gene3D" id="2.40.30.10">
    <property type="entry name" value="Translation factors"/>
    <property type="match status" value="1"/>
</dbReference>
<evidence type="ECO:0000256" key="1">
    <source>
        <dbReference type="ARBA" id="ARBA00003987"/>
    </source>
</evidence>
<dbReference type="Gene3D" id="3.30.70.240">
    <property type="match status" value="1"/>
</dbReference>
<dbReference type="GO" id="GO:0003746">
    <property type="term" value="F:translation elongation factor activity"/>
    <property type="evidence" value="ECO:0007669"/>
    <property type="project" value="UniProtKB-KW"/>
</dbReference>
<comment type="function">
    <text evidence="1">Abolishes the inhibitory effect of tetracyclin on protein synthesis by a non-covalent modification of the ribosomes.</text>
</comment>
<dbReference type="InterPro" id="IPR035647">
    <property type="entry name" value="EFG_III/V"/>
</dbReference>
<protein>
    <submittedName>
        <fullName evidence="7">Translation elongation factor (GTPase)</fullName>
    </submittedName>
</protein>
<dbReference type="InterPro" id="IPR053905">
    <property type="entry name" value="EF-G-like_DII"/>
</dbReference>
<dbReference type="Pfam" id="PF00009">
    <property type="entry name" value="GTP_EFTU"/>
    <property type="match status" value="1"/>
</dbReference>
<evidence type="ECO:0000256" key="2">
    <source>
        <dbReference type="ARBA" id="ARBA00022741"/>
    </source>
</evidence>
<dbReference type="GO" id="GO:0046677">
    <property type="term" value="P:response to antibiotic"/>
    <property type="evidence" value="ECO:0007669"/>
    <property type="project" value="UniProtKB-KW"/>
</dbReference>
<dbReference type="InterPro" id="IPR035650">
    <property type="entry name" value="Tet_C"/>
</dbReference>
<dbReference type="InterPro" id="IPR000640">
    <property type="entry name" value="EFG_V-like"/>
</dbReference>
<dbReference type="SUPFAM" id="SSF54211">
    <property type="entry name" value="Ribosomal protein S5 domain 2-like"/>
    <property type="match status" value="1"/>
</dbReference>
<dbReference type="InterPro" id="IPR041095">
    <property type="entry name" value="EFG_II"/>
</dbReference>
<dbReference type="GO" id="GO:0032790">
    <property type="term" value="P:ribosome disassembly"/>
    <property type="evidence" value="ECO:0007669"/>
    <property type="project" value="TreeGrafter"/>
</dbReference>
<dbReference type="SUPFAM" id="SSF54980">
    <property type="entry name" value="EF-G C-terminal domain-like"/>
    <property type="match status" value="2"/>
</dbReference>
<dbReference type="InterPro" id="IPR027417">
    <property type="entry name" value="P-loop_NTPase"/>
</dbReference>
<dbReference type="InterPro" id="IPR009000">
    <property type="entry name" value="Transl_B-barrel_sf"/>
</dbReference>
<keyword evidence="2" id="KW-0547">Nucleotide-binding</keyword>
<evidence type="ECO:0000256" key="5">
    <source>
        <dbReference type="ARBA" id="ARBA00023251"/>
    </source>
</evidence>
<dbReference type="Pfam" id="PF03764">
    <property type="entry name" value="EFG_IV"/>
    <property type="match status" value="1"/>
</dbReference>
<dbReference type="Pfam" id="PF14492">
    <property type="entry name" value="EFG_III"/>
    <property type="match status" value="1"/>
</dbReference>
<evidence type="ECO:0000313" key="7">
    <source>
        <dbReference type="EMBL" id="KRK79596.1"/>
    </source>
</evidence>
<dbReference type="eggNOG" id="COG0480">
    <property type="taxonomic scope" value="Bacteria"/>
</dbReference>
<dbReference type="InterPro" id="IPR005225">
    <property type="entry name" value="Small_GTP-bd"/>
</dbReference>
<keyword evidence="4" id="KW-0342">GTP-binding</keyword>
<dbReference type="RefSeq" id="WP_025024850.1">
    <property type="nucleotide sequence ID" value="NZ_AZDZ01000011.1"/>
</dbReference>
<dbReference type="Proteomes" id="UP000051248">
    <property type="component" value="Unassembled WGS sequence"/>
</dbReference>
<proteinExistence type="predicted"/>
<name>A0A0R1K825_9LACO</name>
<dbReference type="PRINTS" id="PR01037">
    <property type="entry name" value="TCRTETOQM"/>
</dbReference>
<dbReference type="Pfam" id="PF00679">
    <property type="entry name" value="EFG_C"/>
    <property type="match status" value="1"/>
</dbReference>
<feature type="domain" description="Tr-type G" evidence="6">
    <location>
        <begin position="1"/>
        <end position="228"/>
    </location>
</feature>
<keyword evidence="7" id="KW-0251">Elongation factor</keyword>
<dbReference type="PANTHER" id="PTHR43261:SF1">
    <property type="entry name" value="RIBOSOME-RELEASING FACTOR 2, MITOCHONDRIAL"/>
    <property type="match status" value="1"/>
</dbReference>
<dbReference type="CDD" id="cd03711">
    <property type="entry name" value="Tet_C"/>
    <property type="match status" value="1"/>
</dbReference>
<dbReference type="OrthoDB" id="9801591at2"/>
<gene>
    <name evidence="7" type="ORF">FD03_GL000294</name>
</gene>
<keyword evidence="5" id="KW-0046">Antibiotic resistance</keyword>
<evidence type="ECO:0000259" key="6">
    <source>
        <dbReference type="PROSITE" id="PS51722"/>
    </source>
</evidence>
<dbReference type="GO" id="GO:0003924">
    <property type="term" value="F:GTPase activity"/>
    <property type="evidence" value="ECO:0007669"/>
    <property type="project" value="InterPro"/>
</dbReference>
<keyword evidence="8" id="KW-1185">Reference proteome</keyword>
<sequence length="645" mass="71618">MKRIVAGIVAHVDAGKTTLSEAMLYQTGELRKLGRVDNGDAFLDSDKLEKQRGITIFSHQASLKYNDLELTLLDTPGHVDFASQTEQVLSVLDYAILVVSATDGIQGYTRTLWRLLEHYNVPTFIFVNKMDATGADQGRVLQQLQDTFSAGCIAFNETMSEESYEEIAMQDDDVLETFLDSSQVFDDVIKKMIKQRKVFPCYFGSALKLEGVENFLGGMEQWSSEDNYQADFGAQVFKISHDENDERLTWVRVTSGVLPTKSVVVDDQKANQLRVYNGNKFTLVQEVDAGGVCAITGLTQTYPGQGLGNAQNAQLPEIQPVLNYALDPKDNDIHNCLTALRQLEDEDPQLHVSWSSHLQEARVQIMGEVQLEILQQLMLDRFNLDIGFGEGSILYKETITKPVEGVGHFEPLRHYAEVHLLLEPEAPGTGLVFDSQCSLEILGKNWQHQVLTNLGAKEQLGVLTGSPLTDVKISLVSGKSSNVHSVGGDFREATWRAVRQGLMELKERSACQLLEPWYRFRLEVEQDQVGRAMSDIQRMNGSFDTPDGGTGTTVLTGTAPVSEMRGYAQEVNAYTHGQGLFEAVVDGYRPCHNAQEIIDGFDYDPVSDLDNTPGSVFCAHGAGYPVHWDEVPQMAHIPYTYPLGS</sequence>
<evidence type="ECO:0000313" key="8">
    <source>
        <dbReference type="Proteomes" id="UP000051248"/>
    </source>
</evidence>
<dbReference type="Gene3D" id="3.30.230.10">
    <property type="match status" value="1"/>
</dbReference>
<dbReference type="SUPFAM" id="SSF50447">
    <property type="entry name" value="Translation proteins"/>
    <property type="match status" value="1"/>
</dbReference>
<accession>A0A0R1K825</accession>
<organism evidence="7 8">
    <name type="scientific">Companilactobacillus nodensis DSM 19682 = JCM 14932 = NBRC 107160</name>
    <dbReference type="NCBI Taxonomy" id="1423775"/>
    <lineage>
        <taxon>Bacteria</taxon>
        <taxon>Bacillati</taxon>
        <taxon>Bacillota</taxon>
        <taxon>Bacilli</taxon>
        <taxon>Lactobacillales</taxon>
        <taxon>Lactobacillaceae</taxon>
        <taxon>Companilactobacillus</taxon>
    </lineage>
</organism>
<comment type="caution">
    <text evidence="7">The sequence shown here is derived from an EMBL/GenBank/DDBJ whole genome shotgun (WGS) entry which is preliminary data.</text>
</comment>
<dbReference type="InterPro" id="IPR005517">
    <property type="entry name" value="Transl_elong_EFG/EF2_IV"/>
</dbReference>
<dbReference type="GO" id="GO:0005525">
    <property type="term" value="F:GTP binding"/>
    <property type="evidence" value="ECO:0007669"/>
    <property type="project" value="UniProtKB-KW"/>
</dbReference>
<dbReference type="InterPro" id="IPR000795">
    <property type="entry name" value="T_Tr_GTP-bd_dom"/>
</dbReference>
<dbReference type="STRING" id="1423775.FD03_GL000294"/>
<dbReference type="SMART" id="SM00889">
    <property type="entry name" value="EFG_IV"/>
    <property type="match status" value="1"/>
</dbReference>
<dbReference type="SMART" id="SM00838">
    <property type="entry name" value="EFG_C"/>
    <property type="match status" value="1"/>
</dbReference>
<dbReference type="AlphaFoldDB" id="A0A0R1K825"/>
<dbReference type="Gene3D" id="3.40.50.300">
    <property type="entry name" value="P-loop containing nucleotide triphosphate hydrolases"/>
    <property type="match status" value="1"/>
</dbReference>
<reference evidence="7 8" key="1">
    <citation type="journal article" date="2015" name="Genome Announc.">
        <title>Expanding the biotechnology potential of lactobacilli through comparative genomics of 213 strains and associated genera.</title>
        <authorList>
            <person name="Sun Z."/>
            <person name="Harris H.M."/>
            <person name="McCann A."/>
            <person name="Guo C."/>
            <person name="Argimon S."/>
            <person name="Zhang W."/>
            <person name="Yang X."/>
            <person name="Jeffery I.B."/>
            <person name="Cooney J.C."/>
            <person name="Kagawa T.F."/>
            <person name="Liu W."/>
            <person name="Song Y."/>
            <person name="Salvetti E."/>
            <person name="Wrobel A."/>
            <person name="Rasinkangas P."/>
            <person name="Parkhill J."/>
            <person name="Rea M.C."/>
            <person name="O'Sullivan O."/>
            <person name="Ritari J."/>
            <person name="Douillard F.P."/>
            <person name="Paul Ross R."/>
            <person name="Yang R."/>
            <person name="Briner A.E."/>
            <person name="Felis G.E."/>
            <person name="de Vos W.M."/>
            <person name="Barrangou R."/>
            <person name="Klaenhammer T.R."/>
            <person name="Caufield P.W."/>
            <person name="Cui Y."/>
            <person name="Zhang H."/>
            <person name="O'Toole P.W."/>
        </authorList>
    </citation>
    <scope>NUCLEOTIDE SEQUENCE [LARGE SCALE GENOMIC DNA]</scope>
    <source>
        <strain evidence="7 8">DSM 19682</strain>
    </source>
</reference>